<keyword evidence="4" id="KW-0067">ATP-binding</keyword>
<feature type="domain" description="Smr" evidence="9">
    <location>
        <begin position="767"/>
        <end position="842"/>
    </location>
</feature>
<keyword evidence="7" id="KW-0175">Coiled coil</keyword>
<keyword evidence="3 10" id="KW-0378">Hydrolase</keyword>
<dbReference type="GO" id="GO:0005524">
    <property type="term" value="F:ATP binding"/>
    <property type="evidence" value="ECO:0007669"/>
    <property type="project" value="UniProtKB-KW"/>
</dbReference>
<comment type="caution">
    <text evidence="10">The sequence shown here is derived from an EMBL/GenBank/DDBJ whole genome shotgun (WGS) entry which is preliminary data.</text>
</comment>
<feature type="region of interest" description="Disordered" evidence="8">
    <location>
        <begin position="633"/>
        <end position="675"/>
    </location>
</feature>
<dbReference type="AlphaFoldDB" id="A0A644V493"/>
<dbReference type="InterPro" id="IPR000432">
    <property type="entry name" value="DNA_mismatch_repair_MutS_C"/>
</dbReference>
<evidence type="ECO:0000256" key="1">
    <source>
        <dbReference type="ARBA" id="ARBA00022730"/>
    </source>
</evidence>
<dbReference type="Gene3D" id="3.30.1370.110">
    <property type="match status" value="1"/>
</dbReference>
<keyword evidence="2" id="KW-0547">Nucleotide-binding</keyword>
<evidence type="ECO:0000256" key="2">
    <source>
        <dbReference type="ARBA" id="ARBA00022741"/>
    </source>
</evidence>
<evidence type="ECO:0000256" key="4">
    <source>
        <dbReference type="ARBA" id="ARBA00022840"/>
    </source>
</evidence>
<dbReference type="PROSITE" id="PS50828">
    <property type="entry name" value="SMR"/>
    <property type="match status" value="1"/>
</dbReference>
<feature type="compositionally biased region" description="Basic and acidic residues" evidence="8">
    <location>
        <begin position="644"/>
        <end position="672"/>
    </location>
</feature>
<feature type="coiled-coil region" evidence="7">
    <location>
        <begin position="532"/>
        <end position="616"/>
    </location>
</feature>
<dbReference type="SMART" id="SM00534">
    <property type="entry name" value="MUTSac"/>
    <property type="match status" value="1"/>
</dbReference>
<evidence type="ECO:0000256" key="6">
    <source>
        <dbReference type="ARBA" id="ARBA00023125"/>
    </source>
</evidence>
<name>A0A644V493_9ZZZZ</name>
<dbReference type="SUPFAM" id="SSF48334">
    <property type="entry name" value="DNA repair protein MutS, domain III"/>
    <property type="match status" value="1"/>
</dbReference>
<reference evidence="10" key="1">
    <citation type="submission" date="2019-08" db="EMBL/GenBank/DDBJ databases">
        <authorList>
            <person name="Kucharzyk K."/>
            <person name="Murdoch R.W."/>
            <person name="Higgins S."/>
            <person name="Loffler F."/>
        </authorList>
    </citation>
    <scope>NUCLEOTIDE SEQUENCE</scope>
</reference>
<dbReference type="GO" id="GO:0045910">
    <property type="term" value="P:negative regulation of DNA recombination"/>
    <property type="evidence" value="ECO:0007669"/>
    <property type="project" value="InterPro"/>
</dbReference>
<dbReference type="GO" id="GO:0004519">
    <property type="term" value="F:endonuclease activity"/>
    <property type="evidence" value="ECO:0007669"/>
    <property type="project" value="UniProtKB-KW"/>
</dbReference>
<dbReference type="InterPro" id="IPR036187">
    <property type="entry name" value="DNA_mismatch_repair_MutS_sf"/>
</dbReference>
<dbReference type="Pfam" id="PF00488">
    <property type="entry name" value="MutS_V"/>
    <property type="match status" value="1"/>
</dbReference>
<dbReference type="InterPro" id="IPR036063">
    <property type="entry name" value="Smr_dom_sf"/>
</dbReference>
<protein>
    <submittedName>
        <fullName evidence="10">Endonuclease MutS2</fullName>
        <ecNumber evidence="10">3.1.-.-</ecNumber>
    </submittedName>
</protein>
<dbReference type="Gene3D" id="3.40.50.300">
    <property type="entry name" value="P-loop containing nucleotide triphosphate hydrolases"/>
    <property type="match status" value="1"/>
</dbReference>
<dbReference type="GO" id="GO:0006298">
    <property type="term" value="P:mismatch repair"/>
    <property type="evidence" value="ECO:0007669"/>
    <property type="project" value="InterPro"/>
</dbReference>
<accession>A0A644V493</accession>
<dbReference type="SMART" id="SM00533">
    <property type="entry name" value="MUTSd"/>
    <property type="match status" value="1"/>
</dbReference>
<dbReference type="Pfam" id="PF01713">
    <property type="entry name" value="Smr"/>
    <property type="match status" value="1"/>
</dbReference>
<dbReference type="InterPro" id="IPR007696">
    <property type="entry name" value="DNA_mismatch_repair_MutS_core"/>
</dbReference>
<keyword evidence="1" id="KW-0699">rRNA-binding</keyword>
<evidence type="ECO:0000256" key="8">
    <source>
        <dbReference type="SAM" id="MobiDB-lite"/>
    </source>
</evidence>
<evidence type="ECO:0000256" key="5">
    <source>
        <dbReference type="ARBA" id="ARBA00022884"/>
    </source>
</evidence>
<keyword evidence="5" id="KW-0694">RNA-binding</keyword>
<keyword evidence="6" id="KW-0238">DNA-binding</keyword>
<dbReference type="SMART" id="SM00463">
    <property type="entry name" value="SMR"/>
    <property type="match status" value="1"/>
</dbReference>
<evidence type="ECO:0000256" key="3">
    <source>
        <dbReference type="ARBA" id="ARBA00022801"/>
    </source>
</evidence>
<proteinExistence type="inferred from homology"/>
<dbReference type="InterPro" id="IPR005747">
    <property type="entry name" value="MutS2"/>
</dbReference>
<dbReference type="GO" id="GO:0030983">
    <property type="term" value="F:mismatched DNA binding"/>
    <property type="evidence" value="ECO:0007669"/>
    <property type="project" value="InterPro"/>
</dbReference>
<dbReference type="PANTHER" id="PTHR48466:SF2">
    <property type="entry name" value="OS10G0509000 PROTEIN"/>
    <property type="match status" value="1"/>
</dbReference>
<dbReference type="NCBIfam" id="TIGR01069">
    <property type="entry name" value="mutS2"/>
    <property type="match status" value="1"/>
</dbReference>
<evidence type="ECO:0000256" key="7">
    <source>
        <dbReference type="SAM" id="Coils"/>
    </source>
</evidence>
<organism evidence="10">
    <name type="scientific">bioreactor metagenome</name>
    <dbReference type="NCBI Taxonomy" id="1076179"/>
    <lineage>
        <taxon>unclassified sequences</taxon>
        <taxon>metagenomes</taxon>
        <taxon>ecological metagenomes</taxon>
    </lineage>
</organism>
<dbReference type="InterPro" id="IPR027417">
    <property type="entry name" value="P-loop_NTPase"/>
</dbReference>
<keyword evidence="10" id="KW-0540">Nuclease</keyword>
<dbReference type="HAMAP" id="MF_00092">
    <property type="entry name" value="MutS2"/>
    <property type="match status" value="1"/>
</dbReference>
<dbReference type="EC" id="3.1.-.-" evidence="10"/>
<gene>
    <name evidence="10" type="primary">mutS2_13</name>
    <name evidence="10" type="ORF">SDC9_31603</name>
</gene>
<dbReference type="PIRSF" id="PIRSF005814">
    <property type="entry name" value="MutS_YshD"/>
    <property type="match status" value="1"/>
</dbReference>
<dbReference type="EMBL" id="VSSQ01000208">
    <property type="protein sequence ID" value="MPL85632.1"/>
    <property type="molecule type" value="Genomic_DNA"/>
</dbReference>
<dbReference type="SUPFAM" id="SSF52540">
    <property type="entry name" value="P-loop containing nucleoside triphosphate hydrolases"/>
    <property type="match status" value="1"/>
</dbReference>
<dbReference type="InterPro" id="IPR045076">
    <property type="entry name" value="MutS"/>
</dbReference>
<keyword evidence="10" id="KW-0255">Endonuclease</keyword>
<dbReference type="GO" id="GO:0019843">
    <property type="term" value="F:rRNA binding"/>
    <property type="evidence" value="ECO:0007669"/>
    <property type="project" value="UniProtKB-KW"/>
</dbReference>
<dbReference type="GO" id="GO:0140664">
    <property type="term" value="F:ATP-dependent DNA damage sensor activity"/>
    <property type="evidence" value="ECO:0007669"/>
    <property type="project" value="InterPro"/>
</dbReference>
<dbReference type="PANTHER" id="PTHR48466">
    <property type="entry name" value="OS10G0509000 PROTEIN-RELATED"/>
    <property type="match status" value="1"/>
</dbReference>
<dbReference type="GO" id="GO:0016887">
    <property type="term" value="F:ATP hydrolysis activity"/>
    <property type="evidence" value="ECO:0007669"/>
    <property type="project" value="InterPro"/>
</dbReference>
<evidence type="ECO:0000259" key="9">
    <source>
        <dbReference type="PROSITE" id="PS50828"/>
    </source>
</evidence>
<dbReference type="PROSITE" id="PS00486">
    <property type="entry name" value="DNA_MISMATCH_REPAIR_2"/>
    <property type="match status" value="1"/>
</dbReference>
<sequence>MKIHINNWMNYLSRLENKLGFDKIRGAVEAGCSTNIARSMASDFTFMTDEESIRVAIEETDEMRVIQMLESGFPNDGYVDTIGFLKQLEAEQYYLDTQSMFRLRQSLEATGAIIRFFKGTKEASYPYLKKLAAPVVNFPEVSRRIDVIVDKYGEIRDGASPGLMAVRREIKEKEGQISKRITAILKRAQADGLADEDSSVSVRDGRMLIPVSAANKRKIPGFVVDESSSGKTVFIEPMEIVELNNVVKELYFAEQREILKILVEFSDFLRPYAPDLIISAEFLSKIDFIRAKSRVAISMSAGKPILTDERQIRIVRGRHPILEKALSREGKEIVPLNMELSGEKRILLISGPNAGGKSVCLKTVGILQYMLQSGMLVPASEISEFPLFTKIFIDIGDEQSIENDLSTYSSHLTNMREVLLNADEKSLVLVDEFGAGTEPTAGGAIAESILKELEERGCFGVITTHYSNLKFYAGTSRGVINGGMQFDVQNIKPLFKLETGVPGSSFAFELAKKIGLPQEIVKYAEERAGGDFVDLERNLKKIARNRRMLDEKLARIKSTDRTLESITEKYEKELLDIKALRKNILTEAREEAERLLAEANKKIEATIKEIRESQADKEKTRFIRKDLEDFASKALSDSGNGNNEHIERKMEQLKKRKERREERRVNRPKDPDAAANKIVVLGSKPNDKIISAGDKIKLKGSDLTGEVIRIEGKDVSVAIGNIISKLSLEKVEKISAKEFKETTRAVWSISSSSASISERRLNFKPTIDVRGQRADEALENVSRFVDDAIMVGVGEVKILHGKGNGILKEEIRKYLKVVPGVLSVKDEVLELGGSGITVVKLD</sequence>
<dbReference type="SUPFAM" id="SSF160443">
    <property type="entry name" value="SMR domain-like"/>
    <property type="match status" value="1"/>
</dbReference>
<dbReference type="InterPro" id="IPR002625">
    <property type="entry name" value="Smr_dom"/>
</dbReference>
<dbReference type="FunFam" id="3.40.50.300:FF:001531">
    <property type="entry name" value="Endonuclease MutS2"/>
    <property type="match status" value="1"/>
</dbReference>
<evidence type="ECO:0000313" key="10">
    <source>
        <dbReference type="EMBL" id="MPL85632.1"/>
    </source>
</evidence>